<dbReference type="AlphaFoldDB" id="A0A2S7SZH8"/>
<feature type="domain" description="HMA" evidence="2">
    <location>
        <begin position="1"/>
        <end position="66"/>
    </location>
</feature>
<sequence>MKKEYELQGMSCGGCVSNVKRALLQVPDVTEAEVHLNPQGAVITMNKSIAVDELQTQLKKAGHYTIKEIVSNLSA</sequence>
<comment type="caution">
    <text evidence="3">The sequence shown here is derived from an EMBL/GenBank/DDBJ whole genome shotgun (WGS) entry which is preliminary data.</text>
</comment>
<dbReference type="CDD" id="cd00371">
    <property type="entry name" value="HMA"/>
    <property type="match status" value="1"/>
</dbReference>
<dbReference type="GO" id="GO:0046872">
    <property type="term" value="F:metal ion binding"/>
    <property type="evidence" value="ECO:0007669"/>
    <property type="project" value="UniProtKB-KW"/>
</dbReference>
<organism evidence="3 4">
    <name type="scientific">Flavipsychrobacter stenotrophus</name>
    <dbReference type="NCBI Taxonomy" id="2077091"/>
    <lineage>
        <taxon>Bacteria</taxon>
        <taxon>Pseudomonadati</taxon>
        <taxon>Bacteroidota</taxon>
        <taxon>Chitinophagia</taxon>
        <taxon>Chitinophagales</taxon>
        <taxon>Chitinophagaceae</taxon>
        <taxon>Flavipsychrobacter</taxon>
    </lineage>
</organism>
<name>A0A2S7SZH8_9BACT</name>
<keyword evidence="1" id="KW-0479">Metal-binding</keyword>
<evidence type="ECO:0000259" key="2">
    <source>
        <dbReference type="PROSITE" id="PS50846"/>
    </source>
</evidence>
<dbReference type="InterPro" id="IPR036163">
    <property type="entry name" value="HMA_dom_sf"/>
</dbReference>
<dbReference type="PROSITE" id="PS01047">
    <property type="entry name" value="HMA_1"/>
    <property type="match status" value="1"/>
</dbReference>
<dbReference type="PROSITE" id="PS50846">
    <property type="entry name" value="HMA_2"/>
    <property type="match status" value="1"/>
</dbReference>
<proteinExistence type="predicted"/>
<evidence type="ECO:0000256" key="1">
    <source>
        <dbReference type="ARBA" id="ARBA00022723"/>
    </source>
</evidence>
<accession>A0A2S7SZH8</accession>
<dbReference type="RefSeq" id="WP_105037216.1">
    <property type="nucleotide sequence ID" value="NZ_PPSL01000001.1"/>
</dbReference>
<dbReference type="Pfam" id="PF00403">
    <property type="entry name" value="HMA"/>
    <property type="match status" value="1"/>
</dbReference>
<gene>
    <name evidence="3" type="ORF">CJD36_000825</name>
</gene>
<dbReference type="InterPro" id="IPR006121">
    <property type="entry name" value="HMA_dom"/>
</dbReference>
<dbReference type="InterPro" id="IPR017969">
    <property type="entry name" value="Heavy-metal-associated_CS"/>
</dbReference>
<dbReference type="SUPFAM" id="SSF55008">
    <property type="entry name" value="HMA, heavy metal-associated domain"/>
    <property type="match status" value="1"/>
</dbReference>
<dbReference type="EMBL" id="PPSL01000001">
    <property type="protein sequence ID" value="PQJ12332.1"/>
    <property type="molecule type" value="Genomic_DNA"/>
</dbReference>
<dbReference type="OrthoDB" id="1521937at2"/>
<evidence type="ECO:0000313" key="4">
    <source>
        <dbReference type="Proteomes" id="UP000239872"/>
    </source>
</evidence>
<evidence type="ECO:0000313" key="3">
    <source>
        <dbReference type="EMBL" id="PQJ12332.1"/>
    </source>
</evidence>
<reference evidence="3 4" key="1">
    <citation type="submission" date="2018-01" db="EMBL/GenBank/DDBJ databases">
        <title>A novel member of the phylum Bacteroidetes isolated from glacier ice.</title>
        <authorList>
            <person name="Liu Q."/>
            <person name="Xin Y.-H."/>
        </authorList>
    </citation>
    <scope>NUCLEOTIDE SEQUENCE [LARGE SCALE GENOMIC DNA]</scope>
    <source>
        <strain evidence="3 4">RB1R16</strain>
    </source>
</reference>
<keyword evidence="4" id="KW-1185">Reference proteome</keyword>
<protein>
    <submittedName>
        <fullName evidence="3">Copper resistance protein CopZ</fullName>
    </submittedName>
</protein>
<dbReference type="Gene3D" id="3.30.70.100">
    <property type="match status" value="1"/>
</dbReference>
<dbReference type="Proteomes" id="UP000239872">
    <property type="component" value="Unassembled WGS sequence"/>
</dbReference>